<sequence length="85" mass="9148">MSQPTTDTADLQALVAELTARLTALEGQVATLQGNQKVPDDVMVAISAAVAAFLGHKATIKAVHFRPARNWTTEARGRVHNRSVR</sequence>
<dbReference type="Proteomes" id="UP001596266">
    <property type="component" value="Unassembled WGS sequence"/>
</dbReference>
<feature type="coiled-coil region" evidence="1">
    <location>
        <begin position="8"/>
        <end position="35"/>
    </location>
</feature>
<name>A0ABW1WYW6_9ACTN</name>
<gene>
    <name evidence="2" type="ORF">ACFP57_01510</name>
</gene>
<keyword evidence="1" id="KW-0175">Coiled coil</keyword>
<organism evidence="2 3">
    <name type="scientific">Luteococcus sanguinis</name>
    <dbReference type="NCBI Taxonomy" id="174038"/>
    <lineage>
        <taxon>Bacteria</taxon>
        <taxon>Bacillati</taxon>
        <taxon>Actinomycetota</taxon>
        <taxon>Actinomycetes</taxon>
        <taxon>Propionibacteriales</taxon>
        <taxon>Propionibacteriaceae</taxon>
        <taxon>Luteococcus</taxon>
    </lineage>
</organism>
<dbReference type="RefSeq" id="WP_343886423.1">
    <property type="nucleotide sequence ID" value="NZ_BAAAKI010000014.1"/>
</dbReference>
<dbReference type="EMBL" id="JBHSUA010000006">
    <property type="protein sequence ID" value="MFC6395674.1"/>
    <property type="molecule type" value="Genomic_DNA"/>
</dbReference>
<keyword evidence="3" id="KW-1185">Reference proteome</keyword>
<proteinExistence type="predicted"/>
<evidence type="ECO:0000256" key="1">
    <source>
        <dbReference type="SAM" id="Coils"/>
    </source>
</evidence>
<protein>
    <recommendedName>
        <fullName evidence="4">Acyl-CoA carboxylase subunit epsilon</fullName>
    </recommendedName>
</protein>
<evidence type="ECO:0000313" key="2">
    <source>
        <dbReference type="EMBL" id="MFC6395674.1"/>
    </source>
</evidence>
<comment type="caution">
    <text evidence="2">The sequence shown here is derived from an EMBL/GenBank/DDBJ whole genome shotgun (WGS) entry which is preliminary data.</text>
</comment>
<evidence type="ECO:0008006" key="4">
    <source>
        <dbReference type="Google" id="ProtNLM"/>
    </source>
</evidence>
<accession>A0ABW1WYW6</accession>
<reference evidence="3" key="1">
    <citation type="journal article" date="2019" name="Int. J. Syst. Evol. Microbiol.">
        <title>The Global Catalogue of Microorganisms (GCM) 10K type strain sequencing project: providing services to taxonomists for standard genome sequencing and annotation.</title>
        <authorList>
            <consortium name="The Broad Institute Genomics Platform"/>
            <consortium name="The Broad Institute Genome Sequencing Center for Infectious Disease"/>
            <person name="Wu L."/>
            <person name="Ma J."/>
        </authorList>
    </citation>
    <scope>NUCLEOTIDE SEQUENCE [LARGE SCALE GENOMIC DNA]</scope>
    <source>
        <strain evidence="3">CGMCC 1.15277</strain>
    </source>
</reference>
<evidence type="ECO:0000313" key="3">
    <source>
        <dbReference type="Proteomes" id="UP001596266"/>
    </source>
</evidence>